<proteinExistence type="predicted"/>
<comment type="caution">
    <text evidence="1">The sequence shown here is derived from an EMBL/GenBank/DDBJ whole genome shotgun (WGS) entry which is preliminary data.</text>
</comment>
<evidence type="ECO:0008006" key="3">
    <source>
        <dbReference type="Google" id="ProtNLM"/>
    </source>
</evidence>
<reference evidence="1 2" key="1">
    <citation type="submission" date="2018-04" db="EMBL/GenBank/DDBJ databases">
        <title>Chitinophaga fuyangensis sp. nov., isolated from soil in a chemical factory.</title>
        <authorList>
            <person name="Chen K."/>
        </authorList>
    </citation>
    <scope>NUCLEOTIDE SEQUENCE [LARGE SCALE GENOMIC DNA]</scope>
    <source>
        <strain evidence="1 2">LY-1</strain>
    </source>
</reference>
<organism evidence="1 2">
    <name type="scientific">Chitinophaga parva</name>
    <dbReference type="NCBI Taxonomy" id="2169414"/>
    <lineage>
        <taxon>Bacteria</taxon>
        <taxon>Pseudomonadati</taxon>
        <taxon>Bacteroidota</taxon>
        <taxon>Chitinophagia</taxon>
        <taxon>Chitinophagales</taxon>
        <taxon>Chitinophagaceae</taxon>
        <taxon>Chitinophaga</taxon>
    </lineage>
</organism>
<keyword evidence="2" id="KW-1185">Reference proteome</keyword>
<dbReference type="EMBL" id="QCYK01000001">
    <property type="protein sequence ID" value="PUZ29005.1"/>
    <property type="molecule type" value="Genomic_DNA"/>
</dbReference>
<dbReference type="AlphaFoldDB" id="A0A2T7BMV0"/>
<accession>A0A2T7BMV0</accession>
<name>A0A2T7BMV0_9BACT</name>
<gene>
    <name evidence="1" type="ORF">DCC81_05920</name>
</gene>
<protein>
    <recommendedName>
        <fullName evidence="3">Aromatic hydrocarbon degradation protein</fullName>
    </recommendedName>
</protein>
<evidence type="ECO:0000313" key="1">
    <source>
        <dbReference type="EMBL" id="PUZ29005.1"/>
    </source>
</evidence>
<dbReference type="Proteomes" id="UP000244450">
    <property type="component" value="Unassembled WGS sequence"/>
</dbReference>
<dbReference type="Gene3D" id="2.40.160.60">
    <property type="entry name" value="Outer membrane protein transport protein (OMPP1/FadL/TodX)"/>
    <property type="match status" value="1"/>
</dbReference>
<evidence type="ECO:0000313" key="2">
    <source>
        <dbReference type="Proteomes" id="UP000244450"/>
    </source>
</evidence>
<sequence>MLLLAPLISFAQDAHYWSSEYNAGGFFAPGAVIANNRDSGVLFYNPALLAVSQRNAAAIGGNIYQVNQIRIKDGTGSGKNLVSNNASVVPQMISGSYTLKTPRALTFAYALINTPLLYYQTSQRADTKQNVLDDSYSPGNEVYVGQYTAQNNVYESGAVLSTGFKLSSRFAIGFKLEGLVHNQRYNTSYTSRALLNTGPDTLLPPIVNSEAMYNVSYYSAGARLSAGLAYEAGPHHLGLLITSPLLHVMGSGTIVSDNLLSNIQLTPGEPFNLLANTRQTGLHANYKQPFNVSAGYHYDYGKGQLAITAAWFAAMKEYNIITPHAGFFIRPDTGSNNATPDLLRLRDARRSLLNISLGLTYQLQPAVAGYVAFRTDFAYNGTQVPDNTKSGYTANISSWNLYHLQLGANLKKKQYNLRAGLLLSYGQTQHYPQPLNFDDPHEDNLLVGKSGLVKGHSITAGIMLAFIHNL</sequence>